<evidence type="ECO:0000313" key="2">
    <source>
        <dbReference type="Proteomes" id="UP000553706"/>
    </source>
</evidence>
<protein>
    <submittedName>
        <fullName evidence="1">Uncharacterized protein</fullName>
    </submittedName>
</protein>
<gene>
    <name evidence="1" type="ORF">HNP71_002439</name>
</gene>
<proteinExistence type="predicted"/>
<comment type="caution">
    <text evidence="1">The sequence shown here is derived from an EMBL/GenBank/DDBJ whole genome shotgun (WGS) entry which is preliminary data.</text>
</comment>
<name>A0A840VPX4_9PROT</name>
<keyword evidence="2" id="KW-1185">Reference proteome</keyword>
<organism evidence="1 2">
    <name type="scientific">Acidocella aromatica</name>
    <dbReference type="NCBI Taxonomy" id="1303579"/>
    <lineage>
        <taxon>Bacteria</taxon>
        <taxon>Pseudomonadati</taxon>
        <taxon>Pseudomonadota</taxon>
        <taxon>Alphaproteobacteria</taxon>
        <taxon>Acetobacterales</taxon>
        <taxon>Acidocellaceae</taxon>
        <taxon>Acidocella</taxon>
    </lineage>
</organism>
<evidence type="ECO:0000313" key="1">
    <source>
        <dbReference type="EMBL" id="MBB5374169.1"/>
    </source>
</evidence>
<dbReference type="Proteomes" id="UP000553706">
    <property type="component" value="Unassembled WGS sequence"/>
</dbReference>
<sequence>MNALWGIFSKNGSPGKTFVVNESPWLAELARADSLFAETSHDVRHYVIASDAEVLEVLSKYPPHIA</sequence>
<reference evidence="1 2" key="1">
    <citation type="submission" date="2020-08" db="EMBL/GenBank/DDBJ databases">
        <title>Genomic Encyclopedia of Type Strains, Phase IV (KMG-IV): sequencing the most valuable type-strain genomes for metagenomic binning, comparative biology and taxonomic classification.</title>
        <authorList>
            <person name="Goeker M."/>
        </authorList>
    </citation>
    <scope>NUCLEOTIDE SEQUENCE [LARGE SCALE GENOMIC DNA]</scope>
    <source>
        <strain evidence="1 2">DSM 27026</strain>
    </source>
</reference>
<dbReference type="EMBL" id="JACHFJ010000012">
    <property type="protein sequence ID" value="MBB5374169.1"/>
    <property type="molecule type" value="Genomic_DNA"/>
</dbReference>
<accession>A0A840VPX4</accession>
<dbReference type="AlphaFoldDB" id="A0A840VPX4"/>